<dbReference type="PANTHER" id="PTHR44329">
    <property type="entry name" value="SERINE/THREONINE-PROTEIN KINASE TNNI3K-RELATED"/>
    <property type="match status" value="1"/>
</dbReference>
<feature type="compositionally biased region" description="Low complexity" evidence="2">
    <location>
        <begin position="374"/>
        <end position="392"/>
    </location>
</feature>
<accession>D8UK88</accession>
<keyword evidence="1" id="KW-0547">Nucleotide-binding</keyword>
<dbReference type="RefSeq" id="XP_002959077.1">
    <property type="nucleotide sequence ID" value="XM_002959031.1"/>
</dbReference>
<dbReference type="GO" id="GO:0004674">
    <property type="term" value="F:protein serine/threonine kinase activity"/>
    <property type="evidence" value="ECO:0007669"/>
    <property type="project" value="TreeGrafter"/>
</dbReference>
<name>D8UK88_VOLCA</name>
<dbReference type="Gene3D" id="1.10.510.10">
    <property type="entry name" value="Transferase(Phosphotransferase) domain 1"/>
    <property type="match status" value="1"/>
</dbReference>
<dbReference type="eggNOG" id="KOG0192">
    <property type="taxonomic scope" value="Eukaryota"/>
</dbReference>
<dbReference type="PANTHER" id="PTHR44329:SF214">
    <property type="entry name" value="PROTEIN KINASE DOMAIN-CONTAINING PROTEIN"/>
    <property type="match status" value="1"/>
</dbReference>
<evidence type="ECO:0000313" key="4">
    <source>
        <dbReference type="EMBL" id="EFJ39871.1"/>
    </source>
</evidence>
<dbReference type="SUPFAM" id="SSF56112">
    <property type="entry name" value="Protein kinase-like (PK-like)"/>
    <property type="match status" value="1"/>
</dbReference>
<evidence type="ECO:0000256" key="2">
    <source>
        <dbReference type="SAM" id="MobiDB-lite"/>
    </source>
</evidence>
<reference evidence="4 5" key="1">
    <citation type="journal article" date="2010" name="Science">
        <title>Genomic analysis of organismal complexity in the multicellular green alga Volvox carteri.</title>
        <authorList>
            <person name="Prochnik S.E."/>
            <person name="Umen J."/>
            <person name="Nedelcu A.M."/>
            <person name="Hallmann A."/>
            <person name="Miller S.M."/>
            <person name="Nishii I."/>
            <person name="Ferris P."/>
            <person name="Kuo A."/>
            <person name="Mitros T."/>
            <person name="Fritz-Laylin L.K."/>
            <person name="Hellsten U."/>
            <person name="Chapman J."/>
            <person name="Simakov O."/>
            <person name="Rensing S.A."/>
            <person name="Terry A."/>
            <person name="Pangilinan J."/>
            <person name="Kapitonov V."/>
            <person name="Jurka J."/>
            <person name="Salamov A."/>
            <person name="Shapiro H."/>
            <person name="Schmutz J."/>
            <person name="Grimwood J."/>
            <person name="Lindquist E."/>
            <person name="Lucas S."/>
            <person name="Grigoriev I.V."/>
            <person name="Schmitt R."/>
            <person name="Kirk D."/>
            <person name="Rokhsar D.S."/>
        </authorList>
    </citation>
    <scope>NUCLEOTIDE SEQUENCE [LARGE SCALE GENOMIC DNA]</scope>
    <source>
        <strain evidence="5">f. Nagariensis / Eve</strain>
    </source>
</reference>
<dbReference type="InterPro" id="IPR011009">
    <property type="entry name" value="Kinase-like_dom_sf"/>
</dbReference>
<proteinExistence type="predicted"/>
<dbReference type="AlphaFoldDB" id="D8UK88"/>
<dbReference type="SMART" id="SM00220">
    <property type="entry name" value="S_TKc"/>
    <property type="match status" value="1"/>
</dbReference>
<dbReference type="GeneID" id="9625890"/>
<protein>
    <recommendedName>
        <fullName evidence="3">Protein kinase domain-containing protein</fullName>
    </recommendedName>
</protein>
<sequence length="592" mass="63411">MSTSHPLVLQWNAALIQIARPPQIPGQQLAWRLPLPPASSCTNTTPMTTRWDAWGNYTDLATYGYQEAAPGQWIRAGYALWLHGTIYLCEWLMSEECAARLGTVACFYSKYPRRSATDAREASAAVHTNAVAVAVGPPAAAEMVPVTPLTPLQSDIEYNVQIGPEGGKLELSDPIVILGKGHYGRVVQGTYGGVRVAVKLVNTGLLDGAVVVTPAVVEERQVEPAEAETRKPPEAPRAAAAAAMTPSTGGMMTGSTFDTQVHYLEAEEAEEAGVTEQQAQLRAVEEGVAEDGEEEGEVARAVAEPPAEAVEAEVKEAEVKETTGPPGARGLLSGLKVVDLERLLVVTGGPAVMSTSQVAGGGGVGGGGEEESHAGAAQQGDVEVQQHQRQQQPEYGTAAAAIVQEVEVLARCRHPNIVQLLAASVSTDLKPANVLISQPDSDRPIAKLADFGLSRLLQTVLVTQNPEAGTTPYMAPELFDITNFFVTDRVDMYGFGVLLWEMLAGERPWLGLTQMQVPAGRLREYVMWMVAIAVAVAVHSSRPPLHKLSDERCPLKIRTLIWNCWNSDPARRPAAAEAYKTLALVQETLEKS</sequence>
<dbReference type="Proteomes" id="UP000001058">
    <property type="component" value="Unassembled WGS sequence"/>
</dbReference>
<dbReference type="PROSITE" id="PS50011">
    <property type="entry name" value="PROTEIN_KINASE_DOM"/>
    <property type="match status" value="1"/>
</dbReference>
<dbReference type="KEGG" id="vcn:VOLCADRAFT_100452"/>
<dbReference type="InterPro" id="IPR051681">
    <property type="entry name" value="Ser/Thr_Kinases-Pseudokinases"/>
</dbReference>
<dbReference type="PROSITE" id="PS00107">
    <property type="entry name" value="PROTEIN_KINASE_ATP"/>
    <property type="match status" value="1"/>
</dbReference>
<keyword evidence="1" id="KW-0067">ATP-binding</keyword>
<dbReference type="STRING" id="3068.D8UK88"/>
<dbReference type="InterPro" id="IPR000719">
    <property type="entry name" value="Prot_kinase_dom"/>
</dbReference>
<dbReference type="Gene3D" id="3.30.200.20">
    <property type="entry name" value="Phosphorylase Kinase, domain 1"/>
    <property type="match status" value="1"/>
</dbReference>
<evidence type="ECO:0000259" key="3">
    <source>
        <dbReference type="PROSITE" id="PS50011"/>
    </source>
</evidence>
<gene>
    <name evidence="4" type="ORF">VOLCADRAFT_100452</name>
</gene>
<keyword evidence="5" id="KW-1185">Reference proteome</keyword>
<dbReference type="GO" id="GO:0005524">
    <property type="term" value="F:ATP binding"/>
    <property type="evidence" value="ECO:0007669"/>
    <property type="project" value="UniProtKB-UniRule"/>
</dbReference>
<dbReference type="EMBL" id="GL378440">
    <property type="protein sequence ID" value="EFJ39871.1"/>
    <property type="molecule type" value="Genomic_DNA"/>
</dbReference>
<dbReference type="InterPro" id="IPR017441">
    <property type="entry name" value="Protein_kinase_ATP_BS"/>
</dbReference>
<organism evidence="5">
    <name type="scientific">Volvox carteri f. nagariensis</name>
    <dbReference type="NCBI Taxonomy" id="3068"/>
    <lineage>
        <taxon>Eukaryota</taxon>
        <taxon>Viridiplantae</taxon>
        <taxon>Chlorophyta</taxon>
        <taxon>core chlorophytes</taxon>
        <taxon>Chlorophyceae</taxon>
        <taxon>CS clade</taxon>
        <taxon>Chlamydomonadales</taxon>
        <taxon>Volvocaceae</taxon>
        <taxon>Volvox</taxon>
    </lineage>
</organism>
<evidence type="ECO:0000256" key="1">
    <source>
        <dbReference type="PROSITE-ProRule" id="PRU10141"/>
    </source>
</evidence>
<dbReference type="Pfam" id="PF00069">
    <property type="entry name" value="Pkinase"/>
    <property type="match status" value="1"/>
</dbReference>
<dbReference type="InParanoid" id="D8UK88"/>
<dbReference type="OrthoDB" id="543893at2759"/>
<feature type="region of interest" description="Disordered" evidence="2">
    <location>
        <begin position="355"/>
        <end position="393"/>
    </location>
</feature>
<feature type="binding site" evidence="1">
    <location>
        <position position="199"/>
    </location>
    <ligand>
        <name>ATP</name>
        <dbReference type="ChEBI" id="CHEBI:30616"/>
    </ligand>
</feature>
<evidence type="ECO:0000313" key="5">
    <source>
        <dbReference type="Proteomes" id="UP000001058"/>
    </source>
</evidence>
<feature type="domain" description="Protein kinase" evidence="3">
    <location>
        <begin position="172"/>
        <end position="589"/>
    </location>
</feature>